<gene>
    <name evidence="6" type="ORF">AWT59_2614</name>
</gene>
<evidence type="ECO:0000313" key="7">
    <source>
        <dbReference type="Proteomes" id="UP000070578"/>
    </source>
</evidence>
<dbReference type="Proteomes" id="UP000070578">
    <property type="component" value="Unassembled WGS sequence"/>
</dbReference>
<accession>A0A139BRC9</accession>
<evidence type="ECO:0000256" key="4">
    <source>
        <dbReference type="ARBA" id="ARBA00023004"/>
    </source>
</evidence>
<dbReference type="Pfam" id="PF01152">
    <property type="entry name" value="Bac_globin"/>
    <property type="match status" value="1"/>
</dbReference>
<protein>
    <submittedName>
        <fullName evidence="6">Globin</fullName>
    </submittedName>
</protein>
<dbReference type="EMBL" id="LSLI01000087">
    <property type="protein sequence ID" value="KXS31255.1"/>
    <property type="molecule type" value="Genomic_DNA"/>
</dbReference>
<dbReference type="GO" id="GO:0020037">
    <property type="term" value="F:heme binding"/>
    <property type="evidence" value="ECO:0007669"/>
    <property type="project" value="InterPro"/>
</dbReference>
<proteinExistence type="predicted"/>
<keyword evidence="4 5" id="KW-0408">Iron</keyword>
<evidence type="ECO:0000256" key="1">
    <source>
        <dbReference type="ARBA" id="ARBA00022448"/>
    </source>
</evidence>
<dbReference type="AlphaFoldDB" id="A0A139BRC9"/>
<evidence type="ECO:0000256" key="5">
    <source>
        <dbReference type="PIRSR" id="PIRSR601486-1"/>
    </source>
</evidence>
<dbReference type="GO" id="GO:0019825">
    <property type="term" value="F:oxygen binding"/>
    <property type="evidence" value="ECO:0007669"/>
    <property type="project" value="InterPro"/>
</dbReference>
<evidence type="ECO:0000313" key="6">
    <source>
        <dbReference type="EMBL" id="KXS31255.1"/>
    </source>
</evidence>
<keyword evidence="2 5" id="KW-0349">Heme</keyword>
<dbReference type="SUPFAM" id="SSF46458">
    <property type="entry name" value="Globin-like"/>
    <property type="match status" value="1"/>
</dbReference>
<dbReference type="InterPro" id="IPR009050">
    <property type="entry name" value="Globin-like_sf"/>
</dbReference>
<reference evidence="6 7" key="1">
    <citation type="submission" date="2016-02" db="EMBL/GenBank/DDBJ databases">
        <authorList>
            <person name="Wen L."/>
            <person name="He K."/>
            <person name="Yang H."/>
        </authorList>
    </citation>
    <scope>NUCLEOTIDE SEQUENCE [LARGE SCALE GENOMIC DNA]</scope>
    <source>
        <strain evidence="6">ShG14-8</strain>
    </source>
</reference>
<keyword evidence="1" id="KW-0813">Transport</keyword>
<dbReference type="InterPro" id="IPR001486">
    <property type="entry name" value="Hemoglobin_trunc"/>
</dbReference>
<sequence length="120" mass="13551">MTEKTLFERLGGKANIAQITEDVWINHTTNPDVAKRYAKSDPEKVKALVNEFVCWGTGGPVEYSGKDMLEAHSTMNISHREFMAVIDDVMRALVKNEVGSREQQELLALLFSLKDQIILQ</sequence>
<dbReference type="Gene3D" id="1.10.490.10">
    <property type="entry name" value="Globins"/>
    <property type="match status" value="1"/>
</dbReference>
<dbReference type="CDD" id="cd00454">
    <property type="entry name" value="TrHb1_N"/>
    <property type="match status" value="1"/>
</dbReference>
<dbReference type="InterPro" id="IPR012292">
    <property type="entry name" value="Globin/Proto"/>
</dbReference>
<feature type="binding site" description="distal binding residue" evidence="5">
    <location>
        <position position="72"/>
    </location>
    <ligand>
        <name>heme</name>
        <dbReference type="ChEBI" id="CHEBI:30413"/>
    </ligand>
    <ligandPart>
        <name>Fe</name>
        <dbReference type="ChEBI" id="CHEBI:18248"/>
    </ligandPart>
</feature>
<evidence type="ECO:0000256" key="2">
    <source>
        <dbReference type="ARBA" id="ARBA00022617"/>
    </source>
</evidence>
<evidence type="ECO:0000256" key="3">
    <source>
        <dbReference type="ARBA" id="ARBA00022723"/>
    </source>
</evidence>
<dbReference type="GO" id="GO:0046872">
    <property type="term" value="F:metal ion binding"/>
    <property type="evidence" value="ECO:0007669"/>
    <property type="project" value="UniProtKB-KW"/>
</dbReference>
<keyword evidence="3 5" id="KW-0479">Metal-binding</keyword>
<reference evidence="6 7" key="2">
    <citation type="submission" date="2016-03" db="EMBL/GenBank/DDBJ databases">
        <title>New uncultured bacterium of the family Gallionellaceae from acid mine drainage: description and reconstruction of genome based on metagenomic analysis of microbial community.</title>
        <authorList>
            <person name="Kadnikov V."/>
            <person name="Ivasenko D."/>
            <person name="Beletsky A."/>
            <person name="Mardanov A."/>
            <person name="Danilova E."/>
            <person name="Pimenov N."/>
            <person name="Karnachuk O."/>
            <person name="Ravin N."/>
        </authorList>
    </citation>
    <scope>NUCLEOTIDE SEQUENCE [LARGE SCALE GENOMIC DNA]</scope>
    <source>
        <strain evidence="6">ShG14-8</strain>
    </source>
</reference>
<comment type="caution">
    <text evidence="6">The sequence shown here is derived from an EMBL/GenBank/DDBJ whole genome shotgun (WGS) entry which is preliminary data.</text>
</comment>
<name>A0A139BRC9_9PROT</name>
<organism evidence="6 7">
    <name type="scientific">Candidatus Gallionella acididurans</name>
    <dbReference type="NCBI Taxonomy" id="1796491"/>
    <lineage>
        <taxon>Bacteria</taxon>
        <taxon>Pseudomonadati</taxon>
        <taxon>Pseudomonadota</taxon>
        <taxon>Betaproteobacteria</taxon>
        <taxon>Nitrosomonadales</taxon>
        <taxon>Gallionellaceae</taxon>
        <taxon>Gallionella</taxon>
    </lineage>
</organism>